<evidence type="ECO:0000256" key="11">
    <source>
        <dbReference type="SAM" id="Phobius"/>
    </source>
</evidence>
<dbReference type="InterPro" id="IPR005467">
    <property type="entry name" value="His_kinase_dom"/>
</dbReference>
<dbReference type="InterPro" id="IPR003594">
    <property type="entry name" value="HATPase_dom"/>
</dbReference>
<dbReference type="Proteomes" id="UP000694308">
    <property type="component" value="Unassembled WGS sequence"/>
</dbReference>
<sequence length="485" mass="55282">MKFKNRFKIKSLRWKLLIRLFLLLILLLVIMETSQYVILSHYLSRGKEQLLESRIHNTDPHKFLELHSEEDLKNSAKEIIKRSIDMEIGISIIDKDGEVIEQGIKSRDNALVPNLGKEDYKRKLNEKGNLEGFIIVKDMNDNDTIVIFRKIGDEQSPIGLIQASTSMEPIESILHRQLYIYLFASILILIIGSLLGRTVLNYTLKPLYNVTNAVEEVTVGQLDMRLPVNSGQLEIDKLSIAFNNMLSHIEESFEKEQYITEKMRQFISDASHELRTPLTSIHGFVEVLLRGAAKDEKKLNLALNTILMESERLSTLVNNLLLLTRLDKKNSVKMKTENIGDIIKEIHPQLNIIAGKRKIQLHIKDELSILVNKDQIKQVIFNLVQNSIMHTDAENGVIDILVNKIAEEEGFLGVIEVADNGVGISEDNLNKIFDRFFRIESHRSREQGGYGLGLAIVKSIVDGHNGKIKVTSKLGKGTTFYIYFK</sequence>
<dbReference type="RefSeq" id="WP_218320877.1">
    <property type="nucleotide sequence ID" value="NZ_JAEEGC010000054.1"/>
</dbReference>
<dbReference type="Pfam" id="PF02518">
    <property type="entry name" value="HATPase_c"/>
    <property type="match status" value="1"/>
</dbReference>
<dbReference type="CDD" id="cd00082">
    <property type="entry name" value="HisKA"/>
    <property type="match status" value="1"/>
</dbReference>
<comment type="catalytic activity">
    <reaction evidence="1">
        <text>ATP + protein L-histidine = ADP + protein N-phospho-L-histidine.</text>
        <dbReference type="EC" id="2.7.13.3"/>
    </reaction>
</comment>
<dbReference type="AlphaFoldDB" id="A0A949U055"/>
<feature type="transmembrane region" description="Helical" evidence="11">
    <location>
        <begin position="178"/>
        <end position="196"/>
    </location>
</feature>
<keyword evidence="9" id="KW-0902">Two-component regulatory system</keyword>
<evidence type="ECO:0000313" key="14">
    <source>
        <dbReference type="EMBL" id="MBV7273809.1"/>
    </source>
</evidence>
<keyword evidence="10 11" id="KW-0472">Membrane</keyword>
<evidence type="ECO:0000256" key="3">
    <source>
        <dbReference type="ARBA" id="ARBA00012438"/>
    </source>
</evidence>
<dbReference type="Pfam" id="PF00672">
    <property type="entry name" value="HAMP"/>
    <property type="match status" value="1"/>
</dbReference>
<proteinExistence type="predicted"/>
<dbReference type="PROSITE" id="PS50885">
    <property type="entry name" value="HAMP"/>
    <property type="match status" value="1"/>
</dbReference>
<keyword evidence="4" id="KW-0597">Phosphoprotein</keyword>
<dbReference type="PROSITE" id="PS50109">
    <property type="entry name" value="HIS_KIN"/>
    <property type="match status" value="1"/>
</dbReference>
<accession>A0A949U055</accession>
<dbReference type="SMART" id="SM00387">
    <property type="entry name" value="HATPase_c"/>
    <property type="match status" value="1"/>
</dbReference>
<evidence type="ECO:0000256" key="8">
    <source>
        <dbReference type="ARBA" id="ARBA00022989"/>
    </source>
</evidence>
<keyword evidence="5" id="KW-0808">Transferase</keyword>
<dbReference type="FunFam" id="3.30.565.10:FF:000006">
    <property type="entry name" value="Sensor histidine kinase WalK"/>
    <property type="match status" value="1"/>
</dbReference>
<gene>
    <name evidence="14" type="ORF">I6U48_12910</name>
</gene>
<evidence type="ECO:0000259" key="12">
    <source>
        <dbReference type="PROSITE" id="PS50109"/>
    </source>
</evidence>
<feature type="domain" description="HAMP" evidence="13">
    <location>
        <begin position="201"/>
        <end position="254"/>
    </location>
</feature>
<protein>
    <recommendedName>
        <fullName evidence="3">histidine kinase</fullName>
        <ecNumber evidence="3">2.7.13.3</ecNumber>
    </recommendedName>
</protein>
<evidence type="ECO:0000256" key="1">
    <source>
        <dbReference type="ARBA" id="ARBA00000085"/>
    </source>
</evidence>
<keyword evidence="15" id="KW-1185">Reference proteome</keyword>
<dbReference type="EMBL" id="JAEEGC010000054">
    <property type="protein sequence ID" value="MBV7273809.1"/>
    <property type="molecule type" value="Genomic_DNA"/>
</dbReference>
<dbReference type="FunFam" id="1.10.287.130:FF:000001">
    <property type="entry name" value="Two-component sensor histidine kinase"/>
    <property type="match status" value="1"/>
</dbReference>
<evidence type="ECO:0000313" key="15">
    <source>
        <dbReference type="Proteomes" id="UP000694308"/>
    </source>
</evidence>
<dbReference type="SMART" id="SM00388">
    <property type="entry name" value="HisKA"/>
    <property type="match status" value="1"/>
</dbReference>
<name>A0A949U055_9CLOT</name>
<evidence type="ECO:0000256" key="2">
    <source>
        <dbReference type="ARBA" id="ARBA00004370"/>
    </source>
</evidence>
<feature type="domain" description="Histidine kinase" evidence="12">
    <location>
        <begin position="269"/>
        <end position="485"/>
    </location>
</feature>
<evidence type="ECO:0000256" key="5">
    <source>
        <dbReference type="ARBA" id="ARBA00022679"/>
    </source>
</evidence>
<evidence type="ECO:0000256" key="10">
    <source>
        <dbReference type="ARBA" id="ARBA00023136"/>
    </source>
</evidence>
<evidence type="ECO:0000259" key="13">
    <source>
        <dbReference type="PROSITE" id="PS50885"/>
    </source>
</evidence>
<dbReference type="GO" id="GO:0000155">
    <property type="term" value="F:phosphorelay sensor kinase activity"/>
    <property type="evidence" value="ECO:0007669"/>
    <property type="project" value="InterPro"/>
</dbReference>
<evidence type="ECO:0000256" key="7">
    <source>
        <dbReference type="ARBA" id="ARBA00022777"/>
    </source>
</evidence>
<dbReference type="SMART" id="SM00304">
    <property type="entry name" value="HAMP"/>
    <property type="match status" value="1"/>
</dbReference>
<dbReference type="GO" id="GO:0005886">
    <property type="term" value="C:plasma membrane"/>
    <property type="evidence" value="ECO:0007669"/>
    <property type="project" value="TreeGrafter"/>
</dbReference>
<keyword evidence="8 11" id="KW-1133">Transmembrane helix</keyword>
<keyword evidence="6 11" id="KW-0812">Transmembrane</keyword>
<dbReference type="InterPro" id="IPR003661">
    <property type="entry name" value="HisK_dim/P_dom"/>
</dbReference>
<dbReference type="CDD" id="cd06225">
    <property type="entry name" value="HAMP"/>
    <property type="match status" value="1"/>
</dbReference>
<reference evidence="14" key="1">
    <citation type="submission" date="2020-12" db="EMBL/GenBank/DDBJ databases">
        <title>Clostridium thailandense sp. nov., a novel acetogenic bacterium isolated from peat land soil in Thailand.</title>
        <authorList>
            <person name="Chaikitkaew S."/>
            <person name="Birkeland N.K."/>
        </authorList>
    </citation>
    <scope>NUCLEOTIDE SEQUENCE</scope>
    <source>
        <strain evidence="14">PL3</strain>
    </source>
</reference>
<dbReference type="PANTHER" id="PTHR45436">
    <property type="entry name" value="SENSOR HISTIDINE KINASE YKOH"/>
    <property type="match status" value="1"/>
</dbReference>
<dbReference type="InterPro" id="IPR003660">
    <property type="entry name" value="HAMP_dom"/>
</dbReference>
<comment type="caution">
    <text evidence="14">The sequence shown here is derived from an EMBL/GenBank/DDBJ whole genome shotgun (WGS) entry which is preliminary data.</text>
</comment>
<dbReference type="EC" id="2.7.13.3" evidence="3"/>
<keyword evidence="7 14" id="KW-0418">Kinase</keyword>
<comment type="subcellular location">
    <subcellularLocation>
        <location evidence="2">Membrane</location>
    </subcellularLocation>
</comment>
<organism evidence="14 15">
    <name type="scientific">Clostridium thailandense</name>
    <dbReference type="NCBI Taxonomy" id="2794346"/>
    <lineage>
        <taxon>Bacteria</taxon>
        <taxon>Bacillati</taxon>
        <taxon>Bacillota</taxon>
        <taxon>Clostridia</taxon>
        <taxon>Eubacteriales</taxon>
        <taxon>Clostridiaceae</taxon>
        <taxon>Clostridium</taxon>
    </lineage>
</organism>
<dbReference type="InterPro" id="IPR050428">
    <property type="entry name" value="TCS_sensor_his_kinase"/>
</dbReference>
<evidence type="ECO:0000256" key="9">
    <source>
        <dbReference type="ARBA" id="ARBA00023012"/>
    </source>
</evidence>
<evidence type="ECO:0000256" key="6">
    <source>
        <dbReference type="ARBA" id="ARBA00022692"/>
    </source>
</evidence>
<evidence type="ECO:0000256" key="4">
    <source>
        <dbReference type="ARBA" id="ARBA00022553"/>
    </source>
</evidence>
<dbReference type="PANTHER" id="PTHR45436:SF5">
    <property type="entry name" value="SENSOR HISTIDINE KINASE TRCS"/>
    <property type="match status" value="1"/>
</dbReference>
<dbReference type="Pfam" id="PF00512">
    <property type="entry name" value="HisKA"/>
    <property type="match status" value="1"/>
</dbReference>